<evidence type="ECO:0000313" key="3">
    <source>
        <dbReference type="Proteomes" id="UP001190700"/>
    </source>
</evidence>
<dbReference type="EMBL" id="LGRX02015820">
    <property type="protein sequence ID" value="KAK3262987.1"/>
    <property type="molecule type" value="Genomic_DNA"/>
</dbReference>
<sequence>MAPLRKWTAHYLNNTGKSDSYKGTPRNADNEDMPSSVRQGRRELTVDALLRNFDESKNSQFPKNFSLPGFARMCYTPPPRPETRSSEMQSMKKHKDAQRTKPKSKSASNSRSSAPRLTYEEHLRQVLQEQAMQGKFADQLQQEAIAQSPVEQVFEYLPLEGWLALDAVPRPSTCPGPEFFNSSKAIQRYAAKGLESDGVASSMGK</sequence>
<feature type="compositionally biased region" description="Basic residues" evidence="1">
    <location>
        <begin position="91"/>
        <end position="104"/>
    </location>
</feature>
<evidence type="ECO:0000313" key="2">
    <source>
        <dbReference type="EMBL" id="KAK3262987.1"/>
    </source>
</evidence>
<evidence type="ECO:0000256" key="1">
    <source>
        <dbReference type="SAM" id="MobiDB-lite"/>
    </source>
</evidence>
<feature type="compositionally biased region" description="Low complexity" evidence="1">
    <location>
        <begin position="105"/>
        <end position="116"/>
    </location>
</feature>
<dbReference type="AlphaFoldDB" id="A0AAE0FNB5"/>
<gene>
    <name evidence="2" type="ORF">CYMTET_28185</name>
</gene>
<reference evidence="2 3" key="1">
    <citation type="journal article" date="2015" name="Genome Biol. Evol.">
        <title>Comparative Genomics of a Bacterivorous Green Alga Reveals Evolutionary Causalities and Consequences of Phago-Mixotrophic Mode of Nutrition.</title>
        <authorList>
            <person name="Burns J.A."/>
            <person name="Paasch A."/>
            <person name="Narechania A."/>
            <person name="Kim E."/>
        </authorList>
    </citation>
    <scope>NUCLEOTIDE SEQUENCE [LARGE SCALE GENOMIC DNA]</scope>
    <source>
        <strain evidence="2 3">PLY_AMNH</strain>
    </source>
</reference>
<keyword evidence="3" id="KW-1185">Reference proteome</keyword>
<feature type="region of interest" description="Disordered" evidence="1">
    <location>
        <begin position="70"/>
        <end position="118"/>
    </location>
</feature>
<feature type="region of interest" description="Disordered" evidence="1">
    <location>
        <begin position="1"/>
        <end position="43"/>
    </location>
</feature>
<accession>A0AAE0FNB5</accession>
<proteinExistence type="predicted"/>
<protein>
    <submittedName>
        <fullName evidence="2">Uncharacterized protein</fullName>
    </submittedName>
</protein>
<name>A0AAE0FNB5_9CHLO</name>
<dbReference type="Proteomes" id="UP001190700">
    <property type="component" value="Unassembled WGS sequence"/>
</dbReference>
<comment type="caution">
    <text evidence="2">The sequence shown here is derived from an EMBL/GenBank/DDBJ whole genome shotgun (WGS) entry which is preliminary data.</text>
</comment>
<organism evidence="2 3">
    <name type="scientific">Cymbomonas tetramitiformis</name>
    <dbReference type="NCBI Taxonomy" id="36881"/>
    <lineage>
        <taxon>Eukaryota</taxon>
        <taxon>Viridiplantae</taxon>
        <taxon>Chlorophyta</taxon>
        <taxon>Pyramimonadophyceae</taxon>
        <taxon>Pyramimonadales</taxon>
        <taxon>Pyramimonadaceae</taxon>
        <taxon>Cymbomonas</taxon>
    </lineage>
</organism>